<sequence length="86" mass="9669">MPLNVKQIEVLKPKRMAIAESFILGCLIAVDEPLELDFMAFPASSNAYSHKMPLFLDNNPAWHMPSPTKGCRFSLLPFLIQPLNVN</sequence>
<dbReference type="Proteomes" id="UP000682358">
    <property type="component" value="Chromosome"/>
</dbReference>
<organism evidence="1 2">
    <name type="scientific">Providencia rettgeri</name>
    <dbReference type="NCBI Taxonomy" id="587"/>
    <lineage>
        <taxon>Bacteria</taxon>
        <taxon>Pseudomonadati</taxon>
        <taxon>Pseudomonadota</taxon>
        <taxon>Gammaproteobacteria</taxon>
        <taxon>Enterobacterales</taxon>
        <taxon>Morganellaceae</taxon>
        <taxon>Providencia</taxon>
    </lineage>
</organism>
<protein>
    <submittedName>
        <fullName evidence="1">Uncharacterized protein</fullName>
    </submittedName>
</protein>
<dbReference type="AlphaFoldDB" id="A0AAJ6FQH7"/>
<name>A0AAJ6FQH7_PRORE</name>
<evidence type="ECO:0000313" key="1">
    <source>
        <dbReference type="EMBL" id="WHT95666.1"/>
    </source>
</evidence>
<gene>
    <name evidence="1" type="ORF">KOF27_20200</name>
</gene>
<accession>A0AAJ6FQH7</accession>
<proteinExistence type="predicted"/>
<dbReference type="EMBL" id="CP076405">
    <property type="protein sequence ID" value="WHT95666.1"/>
    <property type="molecule type" value="Genomic_DNA"/>
</dbReference>
<reference evidence="1" key="1">
    <citation type="submission" date="2021-06" db="EMBL/GenBank/DDBJ databases">
        <title>Emergence of genetically related NDM-1-producing Providencia rettgeri strains in Argentina.</title>
        <authorList>
            <person name="Pasteran F."/>
            <person name="Meo A."/>
            <person name="Gomez S."/>
            <person name="Derdoy L."/>
            <person name="Albronoz E."/>
            <person name="Faccone D."/>
            <person name="Guerriero L."/>
            <person name="Archuby D."/>
            <person name="Tarzia A."/>
            <person name="Lopez M."/>
            <person name="Corso A."/>
        </authorList>
    </citation>
    <scope>NUCLEOTIDE SEQUENCE</scope>
    <source>
        <strain evidence="1">PreM15628</strain>
    </source>
</reference>
<evidence type="ECO:0000313" key="2">
    <source>
        <dbReference type="Proteomes" id="UP000682358"/>
    </source>
</evidence>